<dbReference type="InterPro" id="IPR001338">
    <property type="entry name" value="Class_I_Hydrophobin"/>
</dbReference>
<keyword evidence="6" id="KW-0732">Signal</keyword>
<dbReference type="EMBL" id="KN837121">
    <property type="protein sequence ID" value="KIJ43735.1"/>
    <property type="molecule type" value="Genomic_DNA"/>
</dbReference>
<keyword evidence="4 6" id="KW-0964">Secreted</keyword>
<accession>A0A0C9VXS6</accession>
<dbReference type="SMART" id="SM00075">
    <property type="entry name" value="HYDRO"/>
    <property type="match status" value="1"/>
</dbReference>
<evidence type="ECO:0000256" key="4">
    <source>
        <dbReference type="ARBA" id="ARBA00022525"/>
    </source>
</evidence>
<organism evidence="7 8">
    <name type="scientific">Sphaerobolus stellatus (strain SS14)</name>
    <dbReference type="NCBI Taxonomy" id="990650"/>
    <lineage>
        <taxon>Eukaryota</taxon>
        <taxon>Fungi</taxon>
        <taxon>Dikarya</taxon>
        <taxon>Basidiomycota</taxon>
        <taxon>Agaricomycotina</taxon>
        <taxon>Agaricomycetes</taxon>
        <taxon>Phallomycetidae</taxon>
        <taxon>Geastrales</taxon>
        <taxon>Sphaerobolaceae</taxon>
        <taxon>Sphaerobolus</taxon>
    </lineage>
</organism>
<comment type="similarity">
    <text evidence="2 6">Belongs to the fungal hydrophobin family.</text>
</comment>
<proteinExistence type="inferred from homology"/>
<evidence type="ECO:0000256" key="1">
    <source>
        <dbReference type="ARBA" id="ARBA00004191"/>
    </source>
</evidence>
<dbReference type="Pfam" id="PF01185">
    <property type="entry name" value="Hydrophobin"/>
    <property type="match status" value="1"/>
</dbReference>
<dbReference type="GO" id="GO:0005199">
    <property type="term" value="F:structural constituent of cell wall"/>
    <property type="evidence" value="ECO:0007669"/>
    <property type="project" value="InterPro"/>
</dbReference>
<dbReference type="AlphaFoldDB" id="A0A0C9VXS6"/>
<name>A0A0C9VXS6_SPHS4</name>
<evidence type="ECO:0000256" key="2">
    <source>
        <dbReference type="ARBA" id="ARBA00010446"/>
    </source>
</evidence>
<evidence type="ECO:0000313" key="8">
    <source>
        <dbReference type="Proteomes" id="UP000054279"/>
    </source>
</evidence>
<keyword evidence="8" id="KW-1185">Reference proteome</keyword>
<evidence type="ECO:0000256" key="5">
    <source>
        <dbReference type="ARBA" id="ARBA00023157"/>
    </source>
</evidence>
<reference evidence="7 8" key="1">
    <citation type="submission" date="2014-06" db="EMBL/GenBank/DDBJ databases">
        <title>Evolutionary Origins and Diversification of the Mycorrhizal Mutualists.</title>
        <authorList>
            <consortium name="DOE Joint Genome Institute"/>
            <consortium name="Mycorrhizal Genomics Consortium"/>
            <person name="Kohler A."/>
            <person name="Kuo A."/>
            <person name="Nagy L.G."/>
            <person name="Floudas D."/>
            <person name="Copeland A."/>
            <person name="Barry K.W."/>
            <person name="Cichocki N."/>
            <person name="Veneault-Fourrey C."/>
            <person name="LaButti K."/>
            <person name="Lindquist E.A."/>
            <person name="Lipzen A."/>
            <person name="Lundell T."/>
            <person name="Morin E."/>
            <person name="Murat C."/>
            <person name="Riley R."/>
            <person name="Ohm R."/>
            <person name="Sun H."/>
            <person name="Tunlid A."/>
            <person name="Henrissat B."/>
            <person name="Grigoriev I.V."/>
            <person name="Hibbett D.S."/>
            <person name="Martin F."/>
        </authorList>
    </citation>
    <scope>NUCLEOTIDE SEQUENCE [LARGE SCALE GENOMIC DNA]</scope>
    <source>
        <strain evidence="7 8">SS14</strain>
    </source>
</reference>
<dbReference type="GO" id="GO:0009277">
    <property type="term" value="C:fungal-type cell wall"/>
    <property type="evidence" value="ECO:0007669"/>
    <property type="project" value="InterPro"/>
</dbReference>
<evidence type="ECO:0000313" key="7">
    <source>
        <dbReference type="EMBL" id="KIJ43735.1"/>
    </source>
</evidence>
<feature type="chain" id="PRO_5013986122" description="Hydrophobin" evidence="6">
    <location>
        <begin position="18"/>
        <end position="107"/>
    </location>
</feature>
<dbReference type="HOGENOM" id="CLU_105134_2_0_1"/>
<gene>
    <name evidence="7" type="ORF">M422DRAFT_252983</name>
</gene>
<feature type="signal peptide" evidence="6">
    <location>
        <begin position="1"/>
        <end position="17"/>
    </location>
</feature>
<keyword evidence="5 6" id="KW-1015">Disulfide bond</keyword>
<evidence type="ECO:0000256" key="6">
    <source>
        <dbReference type="RuleBase" id="RU365009"/>
    </source>
</evidence>
<comment type="subcellular location">
    <subcellularLocation>
        <location evidence="1 6">Secreted</location>
        <location evidence="1 6">Cell wall</location>
    </subcellularLocation>
</comment>
<dbReference type="Proteomes" id="UP000054279">
    <property type="component" value="Unassembled WGS sequence"/>
</dbReference>
<dbReference type="CDD" id="cd23507">
    <property type="entry name" value="hydrophobin_I"/>
    <property type="match status" value="1"/>
</dbReference>
<sequence length="107" mass="10563">MKFALAIPVAFGLLAAAAPSPQDNRQCDPGSIMCCNSTEAVTSPGISTLLGLLGIVASDPTGVVGFGCTPTTILGAGSAANCAQQLVCCTGNQISGLNGLFCTLISD</sequence>
<dbReference type="OrthoDB" id="4225815at2759"/>
<protein>
    <recommendedName>
        <fullName evidence="6">Hydrophobin</fullName>
    </recommendedName>
</protein>
<keyword evidence="3 6" id="KW-0134">Cell wall</keyword>
<evidence type="ECO:0000256" key="3">
    <source>
        <dbReference type="ARBA" id="ARBA00022512"/>
    </source>
</evidence>